<dbReference type="GO" id="GO:0005739">
    <property type="term" value="C:mitochondrion"/>
    <property type="evidence" value="ECO:0007669"/>
    <property type="project" value="TreeGrafter"/>
</dbReference>
<dbReference type="GO" id="GO:0004362">
    <property type="term" value="F:glutathione-disulfide reductase (NADPH) activity"/>
    <property type="evidence" value="ECO:0007669"/>
    <property type="project" value="TreeGrafter"/>
</dbReference>
<dbReference type="EMBL" id="HE573026">
    <property type="protein sequence ID" value="CCC51985.1"/>
    <property type="molecule type" value="Genomic_DNA"/>
</dbReference>
<organism evidence="22">
    <name type="scientific">Trypanosoma vivax (strain Y486)</name>
    <dbReference type="NCBI Taxonomy" id="1055687"/>
    <lineage>
        <taxon>Eukaryota</taxon>
        <taxon>Discoba</taxon>
        <taxon>Euglenozoa</taxon>
        <taxon>Kinetoplastea</taxon>
        <taxon>Metakinetoplastina</taxon>
        <taxon>Trypanosomatida</taxon>
        <taxon>Trypanosomatidae</taxon>
        <taxon>Trypanosoma</taxon>
        <taxon>Duttonella</taxon>
    </lineage>
</organism>
<keyword evidence="7" id="KW-0963">Cytoplasm</keyword>
<dbReference type="Pfam" id="PF07992">
    <property type="entry name" value="Pyr_redox_2"/>
    <property type="match status" value="1"/>
</dbReference>
<dbReference type="PROSITE" id="PS00076">
    <property type="entry name" value="PYRIDINE_REDOX_1"/>
    <property type="match status" value="1"/>
</dbReference>
<evidence type="ECO:0000256" key="12">
    <source>
        <dbReference type="ARBA" id="ARBA00023157"/>
    </source>
</evidence>
<dbReference type="EC" id="1.8.1.12" evidence="5"/>
<comment type="similarity">
    <text evidence="3 19">Belongs to the class-I pyridine nucleotide-disulfide oxidoreductase family.</text>
</comment>
<dbReference type="FunFam" id="3.50.50.60:FF:000051">
    <property type="entry name" value="Glutathione reductase"/>
    <property type="match status" value="1"/>
</dbReference>
<dbReference type="InterPro" id="IPR023753">
    <property type="entry name" value="FAD/NAD-binding_dom"/>
</dbReference>
<evidence type="ECO:0000256" key="5">
    <source>
        <dbReference type="ARBA" id="ARBA00013018"/>
    </source>
</evidence>
<dbReference type="GO" id="GO:0050660">
    <property type="term" value="F:flavin adenine dinucleotide binding"/>
    <property type="evidence" value="ECO:0007669"/>
    <property type="project" value="InterPro"/>
</dbReference>
<dbReference type="PANTHER" id="PTHR42737">
    <property type="entry name" value="GLUTATHIONE REDUCTASE"/>
    <property type="match status" value="1"/>
</dbReference>
<name>G0U7X7_TRYVY</name>
<evidence type="ECO:0000256" key="19">
    <source>
        <dbReference type="RuleBase" id="RU003691"/>
    </source>
</evidence>
<dbReference type="GO" id="GO:0034599">
    <property type="term" value="P:cellular response to oxidative stress"/>
    <property type="evidence" value="ECO:0007669"/>
    <property type="project" value="TreeGrafter"/>
</dbReference>
<feature type="binding site" evidence="17">
    <location>
        <position position="127"/>
    </location>
    <ligand>
        <name>FAD</name>
        <dbReference type="ChEBI" id="CHEBI:57692"/>
    </ligand>
</feature>
<evidence type="ECO:0000256" key="10">
    <source>
        <dbReference type="ARBA" id="ARBA00022857"/>
    </source>
</evidence>
<gene>
    <name evidence="22" type="ORF">TVY486_1010290</name>
</gene>
<evidence type="ECO:0000256" key="14">
    <source>
        <dbReference type="ARBA" id="ARBA00029937"/>
    </source>
</evidence>
<feature type="binding site" evidence="17">
    <location>
        <position position="61"/>
    </location>
    <ligand>
        <name>FAD</name>
        <dbReference type="ChEBI" id="CHEBI:57692"/>
    </ligand>
</feature>
<evidence type="ECO:0000256" key="9">
    <source>
        <dbReference type="ARBA" id="ARBA00022827"/>
    </source>
</evidence>
<dbReference type="PRINTS" id="PR00368">
    <property type="entry name" value="FADPNR"/>
</dbReference>
<comment type="cofactor">
    <cofactor evidence="17">
        <name>FAD</name>
        <dbReference type="ChEBI" id="CHEBI:57692"/>
    </cofactor>
    <text evidence="17">Binds 1 FAD per subunit.</text>
</comment>
<dbReference type="GO" id="GO:0015042">
    <property type="term" value="F:trypanothione-disulfide reductase (NADPH) activity"/>
    <property type="evidence" value="ECO:0007669"/>
    <property type="project" value="UniProtKB-EC"/>
</dbReference>
<keyword evidence="8 19" id="KW-0285">Flavoprotein</keyword>
<reference evidence="22" key="1">
    <citation type="journal article" date="2012" name="Proc. Natl. Acad. Sci. U.S.A.">
        <title>Antigenic diversity is generated by distinct evolutionary mechanisms in African trypanosome species.</title>
        <authorList>
            <person name="Jackson A.P."/>
            <person name="Berry A."/>
            <person name="Aslett M."/>
            <person name="Allison H.C."/>
            <person name="Burton P."/>
            <person name="Vavrova-Anderson J."/>
            <person name="Brown R."/>
            <person name="Browne H."/>
            <person name="Corton N."/>
            <person name="Hauser H."/>
            <person name="Gamble J."/>
            <person name="Gilderthorp R."/>
            <person name="Marcello L."/>
            <person name="McQuillan J."/>
            <person name="Otto T.D."/>
            <person name="Quail M.A."/>
            <person name="Sanders M.J."/>
            <person name="van Tonder A."/>
            <person name="Ginger M.L."/>
            <person name="Field M.C."/>
            <person name="Barry J.D."/>
            <person name="Hertz-Fowler C."/>
            <person name="Berriman M."/>
        </authorList>
    </citation>
    <scope>NUCLEOTIDE SEQUENCE</scope>
    <source>
        <strain evidence="22">Y486</strain>
    </source>
</reference>
<dbReference type="SUPFAM" id="SSF51905">
    <property type="entry name" value="FAD/NAD(P)-binding domain"/>
    <property type="match status" value="1"/>
</dbReference>
<dbReference type="SUPFAM" id="SSF51971">
    <property type="entry name" value="Nucleotide-binding domain"/>
    <property type="match status" value="1"/>
</dbReference>
<evidence type="ECO:0000256" key="15">
    <source>
        <dbReference type="ARBA" id="ARBA00049331"/>
    </source>
</evidence>
<accession>G0U7X7</accession>
<dbReference type="PANTHER" id="PTHR42737:SF2">
    <property type="entry name" value="GLUTATHIONE REDUCTASE"/>
    <property type="match status" value="1"/>
</dbReference>
<dbReference type="InterPro" id="IPR001864">
    <property type="entry name" value="Trypnth_redctse"/>
</dbReference>
<evidence type="ECO:0000256" key="6">
    <source>
        <dbReference type="ARBA" id="ARBA00013602"/>
    </source>
</evidence>
<feature type="active site" description="Proton acceptor" evidence="16">
    <location>
        <position position="461"/>
    </location>
</feature>
<feature type="domain" description="FAD/NAD(P)-binding" evidence="21">
    <location>
        <begin position="5"/>
        <end position="342"/>
    </location>
</feature>
<evidence type="ECO:0000256" key="3">
    <source>
        <dbReference type="ARBA" id="ARBA00007532"/>
    </source>
</evidence>
<evidence type="ECO:0000313" key="22">
    <source>
        <dbReference type="EMBL" id="CCC51985.1"/>
    </source>
</evidence>
<feature type="binding site" evidence="17">
    <location>
        <position position="327"/>
    </location>
    <ligand>
        <name>FAD</name>
        <dbReference type="ChEBI" id="CHEBI:57692"/>
    </ligand>
</feature>
<keyword evidence="10" id="KW-0521">NADP</keyword>
<proteinExistence type="inferred from homology"/>
<dbReference type="Gene3D" id="3.50.50.60">
    <property type="entry name" value="FAD/NAD(P)-binding domain"/>
    <property type="match status" value="2"/>
</dbReference>
<comment type="subcellular location">
    <subcellularLocation>
        <location evidence="2">Cytoplasm</location>
    </subcellularLocation>
</comment>
<evidence type="ECO:0000256" key="4">
    <source>
        <dbReference type="ARBA" id="ARBA00011738"/>
    </source>
</evidence>
<feature type="binding site" evidence="17">
    <location>
        <position position="286"/>
    </location>
    <ligand>
        <name>NAD(+)</name>
        <dbReference type="ChEBI" id="CHEBI:57540"/>
    </ligand>
</feature>
<evidence type="ECO:0000256" key="16">
    <source>
        <dbReference type="PIRSR" id="PIRSR000350-2"/>
    </source>
</evidence>
<dbReference type="InterPro" id="IPR016156">
    <property type="entry name" value="FAD/NAD-linked_Rdtase_dimer_sf"/>
</dbReference>
<dbReference type="InterPro" id="IPR001100">
    <property type="entry name" value="Pyr_nuc-diS_OxRdtase"/>
</dbReference>
<dbReference type="InterPro" id="IPR012999">
    <property type="entry name" value="Pyr_OxRdtase_I_AS"/>
</dbReference>
<dbReference type="VEuPathDB" id="TriTrypDB:TvY486_1010290"/>
<evidence type="ECO:0000259" key="21">
    <source>
        <dbReference type="Pfam" id="PF07992"/>
    </source>
</evidence>
<comment type="catalytic activity">
    <reaction evidence="15">
        <text>trypanothione + NADP(+) = trypanothione disulfide + NADPH + H(+)</text>
        <dbReference type="Rhea" id="RHEA:16757"/>
        <dbReference type="ChEBI" id="CHEBI:15378"/>
        <dbReference type="ChEBI" id="CHEBI:57783"/>
        <dbReference type="ChEBI" id="CHEBI:58290"/>
        <dbReference type="ChEBI" id="CHEBI:58349"/>
        <dbReference type="ChEBI" id="CHEBI:58661"/>
        <dbReference type="EC" id="1.8.1.12"/>
    </reaction>
</comment>
<evidence type="ECO:0000259" key="20">
    <source>
        <dbReference type="Pfam" id="PF02852"/>
    </source>
</evidence>
<dbReference type="InterPro" id="IPR046952">
    <property type="entry name" value="GSHR/TRXR-like"/>
</dbReference>
<dbReference type="AlphaFoldDB" id="G0U7X7"/>
<dbReference type="GO" id="GO:0006749">
    <property type="term" value="P:glutathione metabolic process"/>
    <property type="evidence" value="ECO:0007669"/>
    <property type="project" value="TreeGrafter"/>
</dbReference>
<dbReference type="InterPro" id="IPR036188">
    <property type="entry name" value="FAD/NAD-bd_sf"/>
</dbReference>
<dbReference type="SUPFAM" id="SSF55424">
    <property type="entry name" value="FAD/NAD-linked reductases, dimerisation (C-terminal) domain"/>
    <property type="match status" value="1"/>
</dbReference>
<feature type="binding site" evidence="17">
    <location>
        <begin position="160"/>
        <end position="162"/>
    </location>
    <ligand>
        <name>FAD</name>
        <dbReference type="ChEBI" id="CHEBI:57692"/>
    </ligand>
</feature>
<evidence type="ECO:0000256" key="7">
    <source>
        <dbReference type="ARBA" id="ARBA00022490"/>
    </source>
</evidence>
<keyword evidence="11 19" id="KW-0560">Oxidoreductase</keyword>
<evidence type="ECO:0000256" key="11">
    <source>
        <dbReference type="ARBA" id="ARBA00023002"/>
    </source>
</evidence>
<dbReference type="PRINTS" id="PR00411">
    <property type="entry name" value="PNDRDTASEI"/>
</dbReference>
<evidence type="ECO:0000256" key="1">
    <source>
        <dbReference type="ARBA" id="ARBA00003667"/>
    </source>
</evidence>
<comment type="subunit">
    <text evidence="4">Homodimer.</text>
</comment>
<feature type="binding site" evidence="17">
    <location>
        <begin position="195"/>
        <end position="202"/>
    </location>
    <ligand>
        <name>NAD(+)</name>
        <dbReference type="ChEBI" id="CHEBI:57540"/>
    </ligand>
</feature>
<dbReference type="PIRSF" id="PIRSF000350">
    <property type="entry name" value="Mercury_reductase_MerA"/>
    <property type="match status" value="1"/>
</dbReference>
<dbReference type="GO" id="GO:0005829">
    <property type="term" value="C:cytosol"/>
    <property type="evidence" value="ECO:0007669"/>
    <property type="project" value="TreeGrafter"/>
</dbReference>
<evidence type="ECO:0000256" key="8">
    <source>
        <dbReference type="ARBA" id="ARBA00022630"/>
    </source>
</evidence>
<keyword evidence="9 17" id="KW-0274">FAD</keyword>
<keyword evidence="17" id="KW-0520">NAD</keyword>
<dbReference type="FunFam" id="3.50.50.60:FF:000233">
    <property type="entry name" value="Trypanothione reductase"/>
    <property type="match status" value="1"/>
</dbReference>
<evidence type="ECO:0000256" key="17">
    <source>
        <dbReference type="PIRSR" id="PIRSR000350-3"/>
    </source>
</evidence>
<evidence type="ECO:0000256" key="18">
    <source>
        <dbReference type="PIRSR" id="PIRSR000350-4"/>
    </source>
</evidence>
<protein>
    <recommendedName>
        <fullName evidence="6">Trypanothione reductase</fullName>
        <ecNumber evidence="5">1.8.1.12</ecNumber>
    </recommendedName>
    <alternativeName>
        <fullName evidence="14">N(1),N(8)-bis(glutathionyl)spermidine reductase</fullName>
    </alternativeName>
</protein>
<evidence type="ECO:0000256" key="2">
    <source>
        <dbReference type="ARBA" id="ARBA00004496"/>
    </source>
</evidence>
<feature type="domain" description="Pyridine nucleotide-disulphide oxidoreductase dimerisation" evidence="20">
    <location>
        <begin position="362"/>
        <end position="468"/>
    </location>
</feature>
<dbReference type="PRINTS" id="PR00470">
    <property type="entry name" value="TRYPANRDTASE"/>
</dbReference>
<keyword evidence="12" id="KW-1015">Disulfide bond</keyword>
<dbReference type="InterPro" id="IPR004099">
    <property type="entry name" value="Pyr_nucl-diS_OxRdtase_dimer"/>
</dbReference>
<dbReference type="Pfam" id="PF02852">
    <property type="entry name" value="Pyr_redox_dim"/>
    <property type="match status" value="1"/>
</dbReference>
<keyword evidence="13 19" id="KW-0676">Redox-active center</keyword>
<comment type="function">
    <text evidence="1">Trypanothione is the parasite analog of glutathione; this enzyme is the equivalent of glutathione reductase.</text>
</comment>
<dbReference type="NCBIfam" id="TIGR01423">
    <property type="entry name" value="trypano_reduc"/>
    <property type="match status" value="1"/>
</dbReference>
<dbReference type="GO" id="GO:0045454">
    <property type="term" value="P:cell redox homeostasis"/>
    <property type="evidence" value="ECO:0007669"/>
    <property type="project" value="InterPro"/>
</dbReference>
<keyword evidence="17" id="KW-0547">Nucleotide-binding</keyword>
<evidence type="ECO:0000256" key="13">
    <source>
        <dbReference type="ARBA" id="ARBA00023284"/>
    </source>
</evidence>
<dbReference type="Gene3D" id="3.30.390.30">
    <property type="match status" value="1"/>
</dbReference>
<sequence length="492" mass="53804">MSRSFDLVVIGAGSGGLEAGWNAATVYKKRVAVIDVQTVHGPPFFAALGGTCVNVGCVPKKLMVVGAQYMDHLRESRGFGWEFDQSTVSANWKKLIEAKNEAVLDINKSYDGMFKDTEGLEFFMGWGSLESKNVVVVRERNDMNSPVKERLEAQHVLIATGSWPQMPKIPGIEYCISSNEAFYLPEPPRRVLTVGGGFISVEFAGIFNAYKPKDGKVVLCYRGNPILRGFDQTLREELTKQLVANGIDIMTNENPSKVELNNDGSKRVTFESGKTMDFDVVMMAVGRLPRTEGLQLQKVGVKLTSKGGVVVDEFSNTNVPNIHAIGDVTERLMLTPVAINEGAALVDTIFGGKPRKTDHSCVASAVFSIPPIGTCGLTEEEAAERYDKVAVYISSFLPLMHNISGSKYKKFVAKIVTNHSDGCVVGVHLLGDCAPEIIQAVAICMKMRAKISDFYSTIGVHPTSAEELCSMRTPSHYYINKEKVEKLPDSSL</sequence>
<feature type="disulfide bond" description="Redox-active" evidence="18">
    <location>
        <begin position="52"/>
        <end position="57"/>
    </location>
</feature>